<organism evidence="1 2">
    <name type="scientific">Penicillium angulare</name>
    <dbReference type="NCBI Taxonomy" id="116970"/>
    <lineage>
        <taxon>Eukaryota</taxon>
        <taxon>Fungi</taxon>
        <taxon>Dikarya</taxon>
        <taxon>Ascomycota</taxon>
        <taxon>Pezizomycotina</taxon>
        <taxon>Eurotiomycetes</taxon>
        <taxon>Eurotiomycetidae</taxon>
        <taxon>Eurotiales</taxon>
        <taxon>Aspergillaceae</taxon>
        <taxon>Penicillium</taxon>
    </lineage>
</organism>
<reference evidence="1" key="2">
    <citation type="journal article" date="2023" name="IMA Fungus">
        <title>Comparative genomic study of the Penicillium genus elucidates a diverse pangenome and 15 lateral gene transfer events.</title>
        <authorList>
            <person name="Petersen C."/>
            <person name="Sorensen T."/>
            <person name="Nielsen M.R."/>
            <person name="Sondergaard T.E."/>
            <person name="Sorensen J.L."/>
            <person name="Fitzpatrick D.A."/>
            <person name="Frisvad J.C."/>
            <person name="Nielsen K.L."/>
        </authorList>
    </citation>
    <scope>NUCLEOTIDE SEQUENCE</scope>
    <source>
        <strain evidence="1">IBT 30069</strain>
    </source>
</reference>
<dbReference type="EMBL" id="JAPQKH010000003">
    <property type="protein sequence ID" value="KAJ5109268.1"/>
    <property type="molecule type" value="Genomic_DNA"/>
</dbReference>
<dbReference type="Proteomes" id="UP001149165">
    <property type="component" value="Unassembled WGS sequence"/>
</dbReference>
<evidence type="ECO:0000313" key="1">
    <source>
        <dbReference type="EMBL" id="KAJ5109268.1"/>
    </source>
</evidence>
<comment type="caution">
    <text evidence="1">The sequence shown here is derived from an EMBL/GenBank/DDBJ whole genome shotgun (WGS) entry which is preliminary data.</text>
</comment>
<reference evidence="1" key="1">
    <citation type="submission" date="2022-11" db="EMBL/GenBank/DDBJ databases">
        <authorList>
            <person name="Petersen C."/>
        </authorList>
    </citation>
    <scope>NUCLEOTIDE SEQUENCE</scope>
    <source>
        <strain evidence="1">IBT 30069</strain>
    </source>
</reference>
<proteinExistence type="predicted"/>
<accession>A0A9W9FZD7</accession>
<dbReference type="AlphaFoldDB" id="A0A9W9FZD7"/>
<protein>
    <submittedName>
        <fullName evidence="1">Uncharacterized protein</fullName>
    </submittedName>
</protein>
<sequence>MAISIKIAQGKPFWRWTYAKCSCILEPCAKASSVQTRYSRWALYKYVGVRMDSDTRQVKGSIKHTVPEQQVGCPEEQEVEQFPQ</sequence>
<name>A0A9W9FZD7_9EURO</name>
<keyword evidence="2" id="KW-1185">Reference proteome</keyword>
<evidence type="ECO:0000313" key="2">
    <source>
        <dbReference type="Proteomes" id="UP001149165"/>
    </source>
</evidence>
<gene>
    <name evidence="1" type="ORF">N7456_005943</name>
</gene>